<feature type="compositionally biased region" description="Basic residues" evidence="1">
    <location>
        <begin position="90"/>
        <end position="111"/>
    </location>
</feature>
<name>A0A484KCD2_9ASTE</name>
<dbReference type="PANTHER" id="PTHR36709">
    <property type="entry name" value="OS02G0604100 PROTEIN"/>
    <property type="match status" value="1"/>
</dbReference>
<keyword evidence="3" id="KW-1185">Reference proteome</keyword>
<evidence type="ECO:0000256" key="1">
    <source>
        <dbReference type="SAM" id="MobiDB-lite"/>
    </source>
</evidence>
<dbReference type="AlphaFoldDB" id="A0A484KCD2"/>
<protein>
    <submittedName>
        <fullName evidence="2">Uncharacterized protein</fullName>
    </submittedName>
</protein>
<gene>
    <name evidence="2" type="ORF">CCAM_LOCUS5377</name>
</gene>
<feature type="region of interest" description="Disordered" evidence="1">
    <location>
        <begin position="77"/>
        <end position="130"/>
    </location>
</feature>
<evidence type="ECO:0000313" key="2">
    <source>
        <dbReference type="EMBL" id="VFQ63601.1"/>
    </source>
</evidence>
<organism evidence="2 3">
    <name type="scientific">Cuscuta campestris</name>
    <dbReference type="NCBI Taxonomy" id="132261"/>
    <lineage>
        <taxon>Eukaryota</taxon>
        <taxon>Viridiplantae</taxon>
        <taxon>Streptophyta</taxon>
        <taxon>Embryophyta</taxon>
        <taxon>Tracheophyta</taxon>
        <taxon>Spermatophyta</taxon>
        <taxon>Magnoliopsida</taxon>
        <taxon>eudicotyledons</taxon>
        <taxon>Gunneridae</taxon>
        <taxon>Pentapetalae</taxon>
        <taxon>asterids</taxon>
        <taxon>lamiids</taxon>
        <taxon>Solanales</taxon>
        <taxon>Convolvulaceae</taxon>
        <taxon>Cuscuteae</taxon>
        <taxon>Cuscuta</taxon>
        <taxon>Cuscuta subgen. Grammica</taxon>
        <taxon>Cuscuta sect. Cleistogrammica</taxon>
    </lineage>
</organism>
<dbReference type="OrthoDB" id="775892at2759"/>
<dbReference type="Proteomes" id="UP000595140">
    <property type="component" value="Unassembled WGS sequence"/>
</dbReference>
<dbReference type="EMBL" id="OOIL02000305">
    <property type="protein sequence ID" value="VFQ63601.1"/>
    <property type="molecule type" value="Genomic_DNA"/>
</dbReference>
<sequence>MPSFNAQQKQRRAAIAEQKRARYGDPITKKLKQKTQPLSISGKRQRKLFKKWRREQKEAIGKGLITMEDVEMAVADGKAGGANKNPMSFHLKKSSKLKVKQLKKKNKKKGKSKTESQKETAGTSGDAMEE</sequence>
<evidence type="ECO:0000313" key="3">
    <source>
        <dbReference type="Proteomes" id="UP000595140"/>
    </source>
</evidence>
<dbReference type="PANTHER" id="PTHR36709:SF1">
    <property type="entry name" value="OS02G0604100 PROTEIN"/>
    <property type="match status" value="1"/>
</dbReference>
<reference evidence="2 3" key="1">
    <citation type="submission" date="2018-04" db="EMBL/GenBank/DDBJ databases">
        <authorList>
            <person name="Vogel A."/>
        </authorList>
    </citation>
    <scope>NUCLEOTIDE SEQUENCE [LARGE SCALE GENOMIC DNA]</scope>
</reference>
<accession>A0A484KCD2</accession>
<proteinExistence type="predicted"/>